<comment type="caution">
    <text evidence="1">The sequence shown here is derived from an EMBL/GenBank/DDBJ whole genome shotgun (WGS) entry which is preliminary data.</text>
</comment>
<proteinExistence type="predicted"/>
<protein>
    <submittedName>
        <fullName evidence="1">Uncharacterized protein</fullName>
    </submittedName>
</protein>
<gene>
    <name evidence="1" type="ORF">GCM10022408_07150</name>
</gene>
<evidence type="ECO:0000313" key="2">
    <source>
        <dbReference type="Proteomes" id="UP001500567"/>
    </source>
</evidence>
<sequence length="188" mass="19748">MKNIPLLTLSLLAAHLGYGQQTEFSGHLTSGLAAFRGTGSTATSIIVAPPPSARSSAYTINPYVRQPGLSYGAATQVQRVGTRRSLFGVQAGYEALRSRVQIANVFTDSDAGISTAGHIRFAHYFINVHPFLGRRFAVKALAVDLTAGPELGILLRNREAGEAKTGQGVTYTADWVPGPTSTGASAST</sequence>
<dbReference type="EMBL" id="BAABDJ010000006">
    <property type="protein sequence ID" value="GAA3998810.1"/>
    <property type="molecule type" value="Genomic_DNA"/>
</dbReference>
<reference evidence="2" key="1">
    <citation type="journal article" date="2019" name="Int. J. Syst. Evol. Microbiol.">
        <title>The Global Catalogue of Microorganisms (GCM) 10K type strain sequencing project: providing services to taxonomists for standard genome sequencing and annotation.</title>
        <authorList>
            <consortium name="The Broad Institute Genomics Platform"/>
            <consortium name="The Broad Institute Genome Sequencing Center for Infectious Disease"/>
            <person name="Wu L."/>
            <person name="Ma J."/>
        </authorList>
    </citation>
    <scope>NUCLEOTIDE SEQUENCE [LARGE SCALE GENOMIC DNA]</scope>
    <source>
        <strain evidence="2">JCM 17224</strain>
    </source>
</reference>
<dbReference type="RefSeq" id="WP_345071046.1">
    <property type="nucleotide sequence ID" value="NZ_BAABDJ010000006.1"/>
</dbReference>
<dbReference type="Proteomes" id="UP001500567">
    <property type="component" value="Unassembled WGS sequence"/>
</dbReference>
<name>A0ABP7RKI5_9BACT</name>
<organism evidence="1 2">
    <name type="scientific">Hymenobacter fastidiosus</name>
    <dbReference type="NCBI Taxonomy" id="486264"/>
    <lineage>
        <taxon>Bacteria</taxon>
        <taxon>Pseudomonadati</taxon>
        <taxon>Bacteroidota</taxon>
        <taxon>Cytophagia</taxon>
        <taxon>Cytophagales</taxon>
        <taxon>Hymenobacteraceae</taxon>
        <taxon>Hymenobacter</taxon>
    </lineage>
</organism>
<accession>A0ABP7RKI5</accession>
<evidence type="ECO:0000313" key="1">
    <source>
        <dbReference type="EMBL" id="GAA3998810.1"/>
    </source>
</evidence>
<keyword evidence="2" id="KW-1185">Reference proteome</keyword>